<reference evidence="1 2" key="1">
    <citation type="submission" date="2024-02" db="EMBL/GenBank/DDBJ databases">
        <title>A chromosome-level genome assembly of Drosophila madeirensis, a fruit fly species endemic to Madeira island.</title>
        <authorList>
            <person name="Tomihara K."/>
            <person name="Llopart A."/>
            <person name="Yamamoto D."/>
        </authorList>
    </citation>
    <scope>NUCLEOTIDE SEQUENCE [LARGE SCALE GENOMIC DNA]</scope>
    <source>
        <strain evidence="1 2">RF1</strain>
    </source>
</reference>
<sequence>MGTAVSCDIKPYKAQRVGPVTRNGYLNFLRDYKRQNVGLSPREMVRKGAKAWNALDCKEKDRYRRMRPAAPRNFETLAKCKPKRRKALTK</sequence>
<accession>A0AAU9FN39</accession>
<dbReference type="InterPro" id="IPR024460">
    <property type="entry name" value="Protamine-like"/>
</dbReference>
<proteinExistence type="predicted"/>
<dbReference type="Proteomes" id="UP001500889">
    <property type="component" value="Chromosome J"/>
</dbReference>
<dbReference type="Gene3D" id="1.10.30.10">
    <property type="entry name" value="High mobility group box domain"/>
    <property type="match status" value="1"/>
</dbReference>
<dbReference type="CDD" id="cd00084">
    <property type="entry name" value="HMG-box_SF"/>
    <property type="match status" value="1"/>
</dbReference>
<dbReference type="SUPFAM" id="SSF47095">
    <property type="entry name" value="HMG-box"/>
    <property type="match status" value="1"/>
</dbReference>
<gene>
    <name evidence="1" type="ORF">DMAD_05469</name>
</gene>
<protein>
    <submittedName>
        <fullName evidence="1">Protamine-like protein 99C</fullName>
    </submittedName>
</protein>
<name>A0AAU9FN39_DROMD</name>
<dbReference type="GO" id="GO:0035092">
    <property type="term" value="P:sperm DNA condensation"/>
    <property type="evidence" value="ECO:0007669"/>
    <property type="project" value="InterPro"/>
</dbReference>
<evidence type="ECO:0000313" key="2">
    <source>
        <dbReference type="Proteomes" id="UP001500889"/>
    </source>
</evidence>
<organism evidence="1 2">
    <name type="scientific">Drosophila madeirensis</name>
    <name type="common">Fruit fly</name>
    <dbReference type="NCBI Taxonomy" id="30013"/>
    <lineage>
        <taxon>Eukaryota</taxon>
        <taxon>Metazoa</taxon>
        <taxon>Ecdysozoa</taxon>
        <taxon>Arthropoda</taxon>
        <taxon>Hexapoda</taxon>
        <taxon>Insecta</taxon>
        <taxon>Pterygota</taxon>
        <taxon>Neoptera</taxon>
        <taxon>Endopterygota</taxon>
        <taxon>Diptera</taxon>
        <taxon>Brachycera</taxon>
        <taxon>Muscomorpha</taxon>
        <taxon>Ephydroidea</taxon>
        <taxon>Drosophilidae</taxon>
        <taxon>Drosophila</taxon>
        <taxon>Sophophora</taxon>
    </lineage>
</organism>
<keyword evidence="2" id="KW-1185">Reference proteome</keyword>
<dbReference type="GO" id="GO:0005634">
    <property type="term" value="C:nucleus"/>
    <property type="evidence" value="ECO:0007669"/>
    <property type="project" value="UniProtKB-ARBA"/>
</dbReference>
<dbReference type="Pfam" id="PF06382">
    <property type="entry name" value="Protamine_like"/>
    <property type="match status" value="1"/>
</dbReference>
<evidence type="ECO:0000313" key="1">
    <source>
        <dbReference type="EMBL" id="BFF96959.1"/>
    </source>
</evidence>
<dbReference type="EMBL" id="AP029265">
    <property type="protein sequence ID" value="BFF96959.1"/>
    <property type="molecule type" value="Genomic_DNA"/>
</dbReference>
<dbReference type="InterPro" id="IPR036910">
    <property type="entry name" value="HMG_box_dom_sf"/>
</dbReference>
<dbReference type="AlphaFoldDB" id="A0AAU9FN39"/>